<dbReference type="InterPro" id="IPR020615">
    <property type="entry name" value="Thiolase_acyl_enz_int_AS"/>
</dbReference>
<dbReference type="InterPro" id="IPR020616">
    <property type="entry name" value="Thiolase_N"/>
</dbReference>
<evidence type="ECO:0000259" key="7">
    <source>
        <dbReference type="Pfam" id="PF02803"/>
    </source>
</evidence>
<dbReference type="PROSITE" id="PS00099">
    <property type="entry name" value="THIOLASE_3"/>
    <property type="match status" value="1"/>
</dbReference>
<evidence type="ECO:0000256" key="5">
    <source>
        <dbReference type="RuleBase" id="RU003557"/>
    </source>
</evidence>
<dbReference type="InterPro" id="IPR002155">
    <property type="entry name" value="Thiolase"/>
</dbReference>
<dbReference type="OrthoDB" id="5404651at2759"/>
<dbReference type="PIRSF" id="PIRSF000429">
    <property type="entry name" value="Ac-CoA_Ac_transf"/>
    <property type="match status" value="1"/>
</dbReference>
<keyword evidence="9" id="KW-1185">Reference proteome</keyword>
<dbReference type="GO" id="GO:0005739">
    <property type="term" value="C:mitochondrion"/>
    <property type="evidence" value="ECO:0007669"/>
    <property type="project" value="TreeGrafter"/>
</dbReference>
<evidence type="ECO:0000313" key="9">
    <source>
        <dbReference type="Proteomes" id="UP000271241"/>
    </source>
</evidence>
<evidence type="ECO:0000256" key="2">
    <source>
        <dbReference type="ARBA" id="ARBA00022679"/>
    </source>
</evidence>
<dbReference type="PANTHER" id="PTHR18919">
    <property type="entry name" value="ACETYL-COA C-ACYLTRANSFERASE"/>
    <property type="match status" value="1"/>
</dbReference>
<reference evidence="9" key="1">
    <citation type="journal article" date="2018" name="Nat. Microbiol.">
        <title>Leveraging single-cell genomics to expand the fungal tree of life.</title>
        <authorList>
            <person name="Ahrendt S.R."/>
            <person name="Quandt C.A."/>
            <person name="Ciobanu D."/>
            <person name="Clum A."/>
            <person name="Salamov A."/>
            <person name="Andreopoulos B."/>
            <person name="Cheng J.F."/>
            <person name="Woyke T."/>
            <person name="Pelin A."/>
            <person name="Henrissat B."/>
            <person name="Reynolds N.K."/>
            <person name="Benny G.L."/>
            <person name="Smith M.E."/>
            <person name="James T.Y."/>
            <person name="Grigoriev I.V."/>
        </authorList>
    </citation>
    <scope>NUCLEOTIDE SEQUENCE [LARGE SCALE GENOMIC DNA]</scope>
    <source>
        <strain evidence="9">RSA 1356</strain>
    </source>
</reference>
<comment type="similarity">
    <text evidence="1 5">Belongs to the thiolase-like superfamily. Thiolase family.</text>
</comment>
<name>A0A4P9XRN4_9FUNG</name>
<protein>
    <submittedName>
        <fullName evidence="8">Thiolase, N-terminal domain-containing protein</fullName>
    </submittedName>
</protein>
<evidence type="ECO:0000259" key="6">
    <source>
        <dbReference type="Pfam" id="PF00108"/>
    </source>
</evidence>
<dbReference type="FunFam" id="3.40.47.10:FF:000010">
    <property type="entry name" value="Acetyl-CoA acetyltransferase (Thiolase)"/>
    <property type="match status" value="1"/>
</dbReference>
<feature type="active site" description="Proton acceptor" evidence="4">
    <location>
        <position position="384"/>
    </location>
</feature>
<dbReference type="EMBL" id="KZ992573">
    <property type="protein sequence ID" value="RKP08753.1"/>
    <property type="molecule type" value="Genomic_DNA"/>
</dbReference>
<feature type="domain" description="Thiolase C-terminal" evidence="7">
    <location>
        <begin position="275"/>
        <end position="396"/>
    </location>
</feature>
<feature type="domain" description="Thiolase N-terminal" evidence="6">
    <location>
        <begin position="8"/>
        <end position="267"/>
    </location>
</feature>
<dbReference type="Gene3D" id="3.40.47.10">
    <property type="match status" value="2"/>
</dbReference>
<dbReference type="GO" id="GO:0006635">
    <property type="term" value="P:fatty acid beta-oxidation"/>
    <property type="evidence" value="ECO:0007669"/>
    <property type="project" value="TreeGrafter"/>
</dbReference>
<evidence type="ECO:0000313" key="8">
    <source>
        <dbReference type="EMBL" id="RKP08753.1"/>
    </source>
</evidence>
<dbReference type="CDD" id="cd00751">
    <property type="entry name" value="thiolase"/>
    <property type="match status" value="1"/>
</dbReference>
<dbReference type="InterPro" id="IPR016039">
    <property type="entry name" value="Thiolase-like"/>
</dbReference>
<dbReference type="Pfam" id="PF00108">
    <property type="entry name" value="Thiolase_N"/>
    <property type="match status" value="1"/>
</dbReference>
<dbReference type="PANTHER" id="PTHR18919:SF107">
    <property type="entry name" value="ACETYL-COA ACETYLTRANSFERASE, CYTOSOLIC"/>
    <property type="match status" value="1"/>
</dbReference>
<keyword evidence="3 5" id="KW-0012">Acyltransferase</keyword>
<evidence type="ECO:0000256" key="4">
    <source>
        <dbReference type="PIRSR" id="PIRSR000429-1"/>
    </source>
</evidence>
<dbReference type="InterPro" id="IPR020610">
    <property type="entry name" value="Thiolase_AS"/>
</dbReference>
<feature type="active site" description="Proton acceptor" evidence="4">
    <location>
        <position position="354"/>
    </location>
</feature>
<evidence type="ECO:0000256" key="3">
    <source>
        <dbReference type="ARBA" id="ARBA00023315"/>
    </source>
</evidence>
<dbReference type="GO" id="GO:0003985">
    <property type="term" value="F:acetyl-CoA C-acetyltransferase activity"/>
    <property type="evidence" value="ECO:0007669"/>
    <property type="project" value="TreeGrafter"/>
</dbReference>
<dbReference type="Pfam" id="PF02803">
    <property type="entry name" value="Thiolase_C"/>
    <property type="match status" value="1"/>
</dbReference>
<sequence>MSKKLADVFVVAAKRTPFGAFGGKLRGLTATELGAHAAKAALASLPAGTPVDSVIVGNVCQTSTDAAYLARHVGLRAGLPVEVPALTVNRLCGSGFQAVINAAHEIRLGEAEVVLTGGSESMSQAPYALRDARWGTRYGVDLKLEDTLAAALVDRYPTQCPMGVTAENLATKYNLTRADCDQYALESQQRAAKAQEAGIFKTEISPIELKTRKGTELVEADEHPRPQTTLASLAKLPAVFKRPDGTVTAGNASGICDGAAAVVVASAEAVSKYNLKPLARLVAYQVSGVEPTIMGIGPVPAIKGALARANLSLKDMSMIEVNEAFAAQYLAVERELGLNREITNAHGGAIAIGHPLAASGSRILAHLTHELQRQGKQFALGSACIGGGQGIAVILENVA</sequence>
<dbReference type="Proteomes" id="UP000271241">
    <property type="component" value="Unassembled WGS sequence"/>
</dbReference>
<accession>A0A4P9XRN4</accession>
<dbReference type="PROSITE" id="PS00737">
    <property type="entry name" value="THIOLASE_2"/>
    <property type="match status" value="1"/>
</dbReference>
<gene>
    <name evidence="8" type="ORF">THASP1DRAFT_29466</name>
</gene>
<organism evidence="8 9">
    <name type="scientific">Thamnocephalis sphaerospora</name>
    <dbReference type="NCBI Taxonomy" id="78915"/>
    <lineage>
        <taxon>Eukaryota</taxon>
        <taxon>Fungi</taxon>
        <taxon>Fungi incertae sedis</taxon>
        <taxon>Zoopagomycota</taxon>
        <taxon>Zoopagomycotina</taxon>
        <taxon>Zoopagomycetes</taxon>
        <taxon>Zoopagales</taxon>
        <taxon>Sigmoideomycetaceae</taxon>
        <taxon>Thamnocephalis</taxon>
    </lineage>
</organism>
<feature type="active site" description="Acyl-thioester intermediate" evidence="4">
    <location>
        <position position="92"/>
    </location>
</feature>
<proteinExistence type="inferred from homology"/>
<keyword evidence="2 5" id="KW-0808">Transferase</keyword>
<dbReference type="AlphaFoldDB" id="A0A4P9XRN4"/>
<dbReference type="InterPro" id="IPR020613">
    <property type="entry name" value="Thiolase_CS"/>
</dbReference>
<dbReference type="SUPFAM" id="SSF53901">
    <property type="entry name" value="Thiolase-like"/>
    <property type="match status" value="2"/>
</dbReference>
<dbReference type="InterPro" id="IPR020617">
    <property type="entry name" value="Thiolase_C"/>
</dbReference>
<evidence type="ECO:0000256" key="1">
    <source>
        <dbReference type="ARBA" id="ARBA00010982"/>
    </source>
</evidence>
<dbReference type="NCBIfam" id="TIGR01930">
    <property type="entry name" value="AcCoA-C-Actrans"/>
    <property type="match status" value="1"/>
</dbReference>
<dbReference type="STRING" id="78915.A0A4P9XRN4"/>
<dbReference type="PROSITE" id="PS00098">
    <property type="entry name" value="THIOLASE_1"/>
    <property type="match status" value="1"/>
</dbReference>